<name>A0A120KM07_9BACT</name>
<evidence type="ECO:0000256" key="1">
    <source>
        <dbReference type="SAM" id="MobiDB-lite"/>
    </source>
</evidence>
<evidence type="ECO:0000313" key="2">
    <source>
        <dbReference type="EMBL" id="AMD89271.1"/>
    </source>
</evidence>
<gene>
    <name evidence="2" type="ORF">AXF13_03605</name>
</gene>
<organism evidence="2 3">
    <name type="scientific">Desulfovibrio fairfieldensis</name>
    <dbReference type="NCBI Taxonomy" id="44742"/>
    <lineage>
        <taxon>Bacteria</taxon>
        <taxon>Pseudomonadati</taxon>
        <taxon>Thermodesulfobacteriota</taxon>
        <taxon>Desulfovibrionia</taxon>
        <taxon>Desulfovibrionales</taxon>
        <taxon>Desulfovibrionaceae</taxon>
        <taxon>Desulfovibrio</taxon>
    </lineage>
</organism>
<proteinExistence type="predicted"/>
<protein>
    <submittedName>
        <fullName evidence="2">Uncharacterized protein</fullName>
    </submittedName>
</protein>
<dbReference type="RefSeq" id="WP_062251686.1">
    <property type="nucleotide sequence ID" value="NZ_CP014229.1"/>
</dbReference>
<dbReference type="AlphaFoldDB" id="A0A120KM07"/>
<evidence type="ECO:0000313" key="3">
    <source>
        <dbReference type="Proteomes" id="UP000069241"/>
    </source>
</evidence>
<feature type="compositionally biased region" description="Polar residues" evidence="1">
    <location>
        <begin position="1"/>
        <end position="10"/>
    </location>
</feature>
<feature type="region of interest" description="Disordered" evidence="1">
    <location>
        <begin position="1"/>
        <end position="21"/>
    </location>
</feature>
<keyword evidence="3" id="KW-1185">Reference proteome</keyword>
<reference evidence="3" key="1">
    <citation type="submission" date="2016-02" db="EMBL/GenBank/DDBJ databases">
        <authorList>
            <person name="Holder M.E."/>
            <person name="Ajami N.J."/>
            <person name="Petrosino J.F."/>
        </authorList>
    </citation>
    <scope>NUCLEOTIDE SEQUENCE [LARGE SCALE GENOMIC DNA]</scope>
    <source>
        <strain evidence="3">CCUG 45958</strain>
    </source>
</reference>
<dbReference type="EMBL" id="CP014229">
    <property type="protein sequence ID" value="AMD89271.1"/>
    <property type="molecule type" value="Genomic_DNA"/>
</dbReference>
<dbReference type="Proteomes" id="UP000069241">
    <property type="component" value="Chromosome"/>
</dbReference>
<sequence>MKKLSDSLQDSYAGLEGSTSSCLFTSFDVPRGSASDRQLGLIEKLSHGSGDNLVEIRFGKSLMELSSAEASLIIGTLSRYENE</sequence>
<dbReference type="KEGG" id="dfi:AXF13_03605"/>
<accession>A0A120KM07</accession>